<protein>
    <recommendedName>
        <fullName evidence="3">DUF3795 domain-containing protein</fullName>
    </recommendedName>
</protein>
<dbReference type="EMBL" id="CYZE01000003">
    <property type="protein sequence ID" value="CUO05269.1"/>
    <property type="molecule type" value="Genomic_DNA"/>
</dbReference>
<proteinExistence type="predicted"/>
<dbReference type="AlphaFoldDB" id="A0A174BYV4"/>
<accession>A0A174BYV4</accession>
<name>A0A174BYV4_9FIRM</name>
<sequence>MRNSICGIDCMKCELKETCYGCAVTEGHPFHGGCVLAACCLSNGYEHCGKCHNEKCRLKEQMIAEFCMLGIEDMEEITGLNACKGSYINLTYTFSSGQAVKLLDDDKIYLGNQLSKKDGSRYYGIVADESVLIVSEYDADGSNAEIIVYKKRNIKR</sequence>
<reference evidence="1 2" key="1">
    <citation type="submission" date="2015-09" db="EMBL/GenBank/DDBJ databases">
        <authorList>
            <consortium name="Pathogen Informatics"/>
        </authorList>
    </citation>
    <scope>NUCLEOTIDE SEQUENCE [LARGE SCALE GENOMIC DNA]</scope>
    <source>
        <strain evidence="1 2">2789STDY5608850</strain>
    </source>
</reference>
<evidence type="ECO:0000313" key="2">
    <source>
        <dbReference type="Proteomes" id="UP000095651"/>
    </source>
</evidence>
<evidence type="ECO:0000313" key="1">
    <source>
        <dbReference type="EMBL" id="CUO05269.1"/>
    </source>
</evidence>
<gene>
    <name evidence="1" type="ORF">ERS852407_01754</name>
</gene>
<dbReference type="RefSeq" id="WP_242867882.1">
    <property type="nucleotide sequence ID" value="NZ_CABIXC010000003.1"/>
</dbReference>
<organism evidence="1 2">
    <name type="scientific">Hungatella hathewayi</name>
    <dbReference type="NCBI Taxonomy" id="154046"/>
    <lineage>
        <taxon>Bacteria</taxon>
        <taxon>Bacillati</taxon>
        <taxon>Bacillota</taxon>
        <taxon>Clostridia</taxon>
        <taxon>Lachnospirales</taxon>
        <taxon>Lachnospiraceae</taxon>
        <taxon>Hungatella</taxon>
    </lineage>
</organism>
<evidence type="ECO:0008006" key="3">
    <source>
        <dbReference type="Google" id="ProtNLM"/>
    </source>
</evidence>
<dbReference type="Proteomes" id="UP000095651">
    <property type="component" value="Unassembled WGS sequence"/>
</dbReference>